<protein>
    <recommendedName>
        <fullName evidence="6">Pyroglutamyl-peptidase I</fullName>
        <ecNumber evidence="6">3.4.19.3</ecNumber>
    </recommendedName>
</protein>
<evidence type="ECO:0000313" key="8">
    <source>
        <dbReference type="Proteomes" id="UP000198935"/>
    </source>
</evidence>
<evidence type="ECO:0000256" key="4">
    <source>
        <dbReference type="ARBA" id="ARBA00022801"/>
    </source>
</evidence>
<comment type="catalytic activity">
    <reaction evidence="6">
        <text>Release of an N-terminal pyroglutamyl group from a polypeptide, the second amino acid generally not being Pro.</text>
        <dbReference type="EC" id="3.4.19.3"/>
    </reaction>
</comment>
<dbReference type="Proteomes" id="UP000198935">
    <property type="component" value="Unassembled WGS sequence"/>
</dbReference>
<dbReference type="PIRSF" id="PIRSF015592">
    <property type="entry name" value="Prld-crbxl_pptds"/>
    <property type="match status" value="1"/>
</dbReference>
<gene>
    <name evidence="7" type="ORF">SAMN05421736_105137</name>
</gene>
<sequence length="208" mass="22829">MKKILLSGFEPFGNLTTNPTMELVSRAGGWNLENGVMETIILPVVYNECADKLIDKIEVCRPDIVLSLGVAVGRAAITPERIAMNIQDTAGEGKAGDNRGDKPQDRLIAEDGPDGLFTTLPIRDLTTMLQQAGIPAQISNTAGTYICNNTMYSTLYHLQKHKYETKAGFIHVPATPEMIAQRLNMPSMSLELQEKALYRIVETLLLPA</sequence>
<name>A0A1H3PNH2_9BACI</name>
<proteinExistence type="inferred from homology"/>
<accession>A0A1H3PNH2</accession>
<keyword evidence="4" id="KW-0378">Hydrolase</keyword>
<dbReference type="SUPFAM" id="SSF53182">
    <property type="entry name" value="Pyrrolidone carboxyl peptidase (pyroglutamate aminopeptidase)"/>
    <property type="match status" value="1"/>
</dbReference>
<dbReference type="AlphaFoldDB" id="A0A1H3PNH2"/>
<evidence type="ECO:0000256" key="2">
    <source>
        <dbReference type="ARBA" id="ARBA00022490"/>
    </source>
</evidence>
<dbReference type="InterPro" id="IPR036440">
    <property type="entry name" value="Peptidase_C15-like_sf"/>
</dbReference>
<dbReference type="PRINTS" id="PR00706">
    <property type="entry name" value="PYROGLUPTASE"/>
</dbReference>
<dbReference type="EC" id="3.4.19.3" evidence="6"/>
<keyword evidence="2" id="KW-0963">Cytoplasm</keyword>
<dbReference type="CDD" id="cd00501">
    <property type="entry name" value="Peptidase_C15"/>
    <property type="match status" value="1"/>
</dbReference>
<dbReference type="PROSITE" id="PS01334">
    <property type="entry name" value="PYRASE_CYS"/>
    <property type="match status" value="1"/>
</dbReference>
<dbReference type="InterPro" id="IPR000816">
    <property type="entry name" value="Peptidase_C15"/>
</dbReference>
<dbReference type="OrthoDB" id="9779738at2"/>
<evidence type="ECO:0000256" key="3">
    <source>
        <dbReference type="ARBA" id="ARBA00022670"/>
    </source>
</evidence>
<dbReference type="EMBL" id="FNPI01000005">
    <property type="protein sequence ID" value="SDZ02812.1"/>
    <property type="molecule type" value="Genomic_DNA"/>
</dbReference>
<dbReference type="Pfam" id="PF01470">
    <property type="entry name" value="Peptidase_C15"/>
    <property type="match status" value="1"/>
</dbReference>
<evidence type="ECO:0000256" key="1">
    <source>
        <dbReference type="ARBA" id="ARBA00006641"/>
    </source>
</evidence>
<feature type="active site" evidence="6">
    <location>
        <position position="147"/>
    </location>
</feature>
<dbReference type="InterPro" id="IPR016125">
    <property type="entry name" value="Peptidase_C15-like"/>
</dbReference>
<comment type="similarity">
    <text evidence="1">Belongs to the peptidase C15 family.</text>
</comment>
<reference evidence="8" key="1">
    <citation type="submission" date="2016-10" db="EMBL/GenBank/DDBJ databases">
        <authorList>
            <person name="Varghese N."/>
            <person name="Submissions S."/>
        </authorList>
    </citation>
    <scope>NUCLEOTIDE SEQUENCE [LARGE SCALE GENOMIC DNA]</scope>
    <source>
        <strain evidence="8">SP</strain>
    </source>
</reference>
<dbReference type="GO" id="GO:0006508">
    <property type="term" value="P:proteolysis"/>
    <property type="evidence" value="ECO:0007669"/>
    <property type="project" value="UniProtKB-KW"/>
</dbReference>
<evidence type="ECO:0000256" key="5">
    <source>
        <dbReference type="ARBA" id="ARBA00022807"/>
    </source>
</evidence>
<dbReference type="PANTHER" id="PTHR23402:SF1">
    <property type="entry name" value="PYROGLUTAMYL-PEPTIDASE I"/>
    <property type="match status" value="1"/>
</dbReference>
<keyword evidence="8" id="KW-1185">Reference proteome</keyword>
<keyword evidence="5" id="KW-0788">Thiol protease</keyword>
<dbReference type="GO" id="GO:0016920">
    <property type="term" value="F:pyroglutamyl-peptidase activity"/>
    <property type="evidence" value="ECO:0007669"/>
    <property type="project" value="UniProtKB-EC"/>
</dbReference>
<dbReference type="STRING" id="1503961.SAMN05421736_105137"/>
<dbReference type="InterPro" id="IPR033694">
    <property type="entry name" value="PGPEP1_Cys_AS"/>
</dbReference>
<dbReference type="NCBIfam" id="NF009676">
    <property type="entry name" value="PRK13197.1"/>
    <property type="match status" value="1"/>
</dbReference>
<dbReference type="PANTHER" id="PTHR23402">
    <property type="entry name" value="PROTEASE FAMILY C15 PYROGLUTAMYL-PEPTIDASE I-RELATED"/>
    <property type="match status" value="1"/>
</dbReference>
<dbReference type="GO" id="GO:0005829">
    <property type="term" value="C:cytosol"/>
    <property type="evidence" value="ECO:0007669"/>
    <property type="project" value="InterPro"/>
</dbReference>
<evidence type="ECO:0000313" key="7">
    <source>
        <dbReference type="EMBL" id="SDZ02812.1"/>
    </source>
</evidence>
<evidence type="ECO:0000256" key="6">
    <source>
        <dbReference type="PROSITE-ProRule" id="PRU10077"/>
    </source>
</evidence>
<dbReference type="Gene3D" id="3.40.630.20">
    <property type="entry name" value="Peptidase C15, pyroglutamyl peptidase I-like"/>
    <property type="match status" value="1"/>
</dbReference>
<keyword evidence="3" id="KW-0645">Protease</keyword>
<organism evidence="7 8">
    <name type="scientific">Evansella caseinilytica</name>
    <dbReference type="NCBI Taxonomy" id="1503961"/>
    <lineage>
        <taxon>Bacteria</taxon>
        <taxon>Bacillati</taxon>
        <taxon>Bacillota</taxon>
        <taxon>Bacilli</taxon>
        <taxon>Bacillales</taxon>
        <taxon>Bacillaceae</taxon>
        <taxon>Evansella</taxon>
    </lineage>
</organism>